<feature type="domain" description="Aminoglycoside phosphotransferase" evidence="3">
    <location>
        <begin position="42"/>
        <end position="274"/>
    </location>
</feature>
<dbReference type="GO" id="GO:0030170">
    <property type="term" value="F:pyridoxal phosphate binding"/>
    <property type="evidence" value="ECO:0007669"/>
    <property type="project" value="InterPro"/>
</dbReference>
<keyword evidence="2" id="KW-0663">Pyridoxal phosphate</keyword>
<reference evidence="5" key="1">
    <citation type="submission" date="2017-09" db="EMBL/GenBank/DDBJ databases">
        <title>Depth-based differentiation of microbial function through sediment-hosted aquifers and enrichment of novel symbionts in the deep terrestrial subsurface.</title>
        <authorList>
            <person name="Probst A.J."/>
            <person name="Ladd B."/>
            <person name="Jarett J.K."/>
            <person name="Geller-Mcgrath D.E."/>
            <person name="Sieber C.M.K."/>
            <person name="Emerson J.B."/>
            <person name="Anantharaman K."/>
            <person name="Thomas B.C."/>
            <person name="Malmstrom R."/>
            <person name="Stieglmeier M."/>
            <person name="Klingl A."/>
            <person name="Woyke T."/>
            <person name="Ryan C.M."/>
            <person name="Banfield J.F."/>
        </authorList>
    </citation>
    <scope>NUCLEOTIDE SEQUENCE [LARGE SCALE GENOMIC DNA]</scope>
</reference>
<protein>
    <recommendedName>
        <fullName evidence="3">Aminoglycoside phosphotransferase domain-containing protein</fullName>
    </recommendedName>
</protein>
<evidence type="ECO:0000313" key="4">
    <source>
        <dbReference type="EMBL" id="PIR74168.1"/>
    </source>
</evidence>
<accession>A0A2H0TPS4</accession>
<dbReference type="PANTHER" id="PTHR43713:SF3">
    <property type="entry name" value="GLUTAMATE-1-SEMIALDEHYDE 2,1-AMINOMUTASE 1, CHLOROPLASTIC-RELATED"/>
    <property type="match status" value="1"/>
</dbReference>
<organism evidence="4 5">
    <name type="scientific">Candidatus Magasanikbacteria bacterium CG10_big_fil_rev_8_21_14_0_10_47_10</name>
    <dbReference type="NCBI Taxonomy" id="1974652"/>
    <lineage>
        <taxon>Bacteria</taxon>
        <taxon>Candidatus Magasanikiibacteriota</taxon>
    </lineage>
</organism>
<comment type="cofactor">
    <cofactor evidence="1">
        <name>pyridoxal 5'-phosphate</name>
        <dbReference type="ChEBI" id="CHEBI:597326"/>
    </cofactor>
</comment>
<dbReference type="InterPro" id="IPR011009">
    <property type="entry name" value="Kinase-like_dom_sf"/>
</dbReference>
<dbReference type="InterPro" id="IPR002575">
    <property type="entry name" value="Aminoglycoside_PTrfase"/>
</dbReference>
<name>A0A2H0TPS4_9BACT</name>
<dbReference type="InterPro" id="IPR005814">
    <property type="entry name" value="Aminotrans_3"/>
</dbReference>
<dbReference type="InterPro" id="IPR015424">
    <property type="entry name" value="PyrdxlP-dep_Trfase"/>
</dbReference>
<dbReference type="Gene3D" id="3.90.1150.10">
    <property type="entry name" value="Aspartate Aminotransferase, domain 1"/>
    <property type="match status" value="1"/>
</dbReference>
<dbReference type="SUPFAM" id="SSF56112">
    <property type="entry name" value="Protein kinase-like (PK-like)"/>
    <property type="match status" value="1"/>
</dbReference>
<dbReference type="AlphaFoldDB" id="A0A2H0TPS4"/>
<dbReference type="PANTHER" id="PTHR43713">
    <property type="entry name" value="GLUTAMATE-1-SEMIALDEHYDE 2,1-AMINOMUTASE"/>
    <property type="match status" value="1"/>
</dbReference>
<proteinExistence type="predicted"/>
<dbReference type="GO" id="GO:0008483">
    <property type="term" value="F:transaminase activity"/>
    <property type="evidence" value="ECO:0007669"/>
    <property type="project" value="InterPro"/>
</dbReference>
<dbReference type="InterPro" id="IPR015421">
    <property type="entry name" value="PyrdxlP-dep_Trfase_major"/>
</dbReference>
<dbReference type="CDD" id="cd00610">
    <property type="entry name" value="OAT_like"/>
    <property type="match status" value="1"/>
</dbReference>
<evidence type="ECO:0000259" key="3">
    <source>
        <dbReference type="Pfam" id="PF01636"/>
    </source>
</evidence>
<dbReference type="SUPFAM" id="SSF53383">
    <property type="entry name" value="PLP-dependent transferases"/>
    <property type="match status" value="1"/>
</dbReference>
<sequence length="787" mass="87824">MTVFPKDNFSDPLITYEPYAGDWGMFAEILAAYGKNGGIHDITQLSRNEINSSNYKVVLENETLLVRRNQLIDSEAQVRRYMSVVEALMDLGIPVSEAIKTIDGQGYVQRHGILYTVFRFIDGSHFVPTQEALASVAMAVAKVHKGLAGLEATLASDIEGHSKQTKAYFNVIPSYTEKDFVEIAEHIEQKDVRTQTDEMVIASMPALRAAVVRVDANRAKIDALPTQIIHSDLHPHNVIMKGDTLAAILDFDALRVSQRARDVAFAIYRFGRQFFVDQSTADVATTALSLTKIFLSAYEAEMPLARQEKDLLHVLILDDFLIKTLYVLREMYTKTDSAWAGDITKFLTAFDEITYFTPQIHMDKREQLKEIQQYIPGASQTLSKTPTQFVVGVTPLTIARAQGVHIWDADGNKYLDFLMALGPMVFGYAHNRINTAVKEQIDRGTIFSLPSEKELELATVLREVVPCAEMSRFLINGNDATSGAIRLARYVTGRDHVAKCGYHGWQDWSICTKAGRSNGVPESIKTMTHDFEYNNPASLEKIFRENPDSICAVILEPASSEHPTDDFLAKIKEIAHAHGALLIFDEMVTGFRWALGGAQEYYGVTPDIGCFGKAISGGFPLSAICGKAEYMRRMDEVFVSTTFGGYVPGMVAALETIAMMREFGDVHSHLFDIGQYMIDRGNAIARKYEVPIILSGCGPHPVMTIQLQDDYEARVYKTFVYEHLHKSGILFTSSVLLSYLHTREHVDEFLTVFDRACDMLASFESIDAIVASLEGDIVAPRTVRNTQ</sequence>
<dbReference type="EMBL" id="PFCB01000028">
    <property type="protein sequence ID" value="PIR74168.1"/>
    <property type="molecule type" value="Genomic_DNA"/>
</dbReference>
<evidence type="ECO:0000256" key="2">
    <source>
        <dbReference type="ARBA" id="ARBA00022898"/>
    </source>
</evidence>
<dbReference type="Gene3D" id="3.40.640.10">
    <property type="entry name" value="Type I PLP-dependent aspartate aminotransferase-like (Major domain)"/>
    <property type="match status" value="1"/>
</dbReference>
<gene>
    <name evidence="4" type="ORF">COU35_03870</name>
</gene>
<dbReference type="Gene3D" id="3.90.1200.10">
    <property type="match status" value="1"/>
</dbReference>
<dbReference type="InterPro" id="IPR015422">
    <property type="entry name" value="PyrdxlP-dep_Trfase_small"/>
</dbReference>
<comment type="caution">
    <text evidence="4">The sequence shown here is derived from an EMBL/GenBank/DDBJ whole genome shotgun (WGS) entry which is preliminary data.</text>
</comment>
<evidence type="ECO:0000313" key="5">
    <source>
        <dbReference type="Proteomes" id="UP000230154"/>
    </source>
</evidence>
<dbReference type="Pfam" id="PF00202">
    <property type="entry name" value="Aminotran_3"/>
    <property type="match status" value="1"/>
</dbReference>
<evidence type="ECO:0000256" key="1">
    <source>
        <dbReference type="ARBA" id="ARBA00001933"/>
    </source>
</evidence>
<dbReference type="Pfam" id="PF01636">
    <property type="entry name" value="APH"/>
    <property type="match status" value="1"/>
</dbReference>
<dbReference type="Proteomes" id="UP000230154">
    <property type="component" value="Unassembled WGS sequence"/>
</dbReference>